<keyword evidence="11" id="KW-0966">Cell projection</keyword>
<evidence type="ECO:0000256" key="6">
    <source>
        <dbReference type="ARBA" id="ARBA00023143"/>
    </source>
</evidence>
<keyword evidence="5 7" id="KW-0964">Secreted</keyword>
<dbReference type="RefSeq" id="WP_369789326.1">
    <property type="nucleotide sequence ID" value="NZ_CP165628.1"/>
</dbReference>
<proteinExistence type="inferred from homology"/>
<dbReference type="InterPro" id="IPR053927">
    <property type="entry name" value="FlgK_helical"/>
</dbReference>
<evidence type="ECO:0000256" key="7">
    <source>
        <dbReference type="RuleBase" id="RU362065"/>
    </source>
</evidence>
<comment type="subcellular location">
    <subcellularLocation>
        <location evidence="1 7">Bacterial flagellum</location>
    </subcellularLocation>
    <subcellularLocation>
        <location evidence="2 7">Secreted</location>
    </subcellularLocation>
</comment>
<dbReference type="NCBIfam" id="TIGR02492">
    <property type="entry name" value="flgK_ends"/>
    <property type="match status" value="1"/>
</dbReference>
<dbReference type="GO" id="GO:0009424">
    <property type="term" value="C:bacterial-type flagellum hook"/>
    <property type="evidence" value="ECO:0007669"/>
    <property type="project" value="UniProtKB-UniRule"/>
</dbReference>
<evidence type="ECO:0000256" key="3">
    <source>
        <dbReference type="ARBA" id="ARBA00009677"/>
    </source>
</evidence>
<evidence type="ECO:0000313" key="11">
    <source>
        <dbReference type="EMBL" id="XDU72583.1"/>
    </source>
</evidence>
<dbReference type="EMBL" id="CP165628">
    <property type="protein sequence ID" value="XDU72583.1"/>
    <property type="molecule type" value="Genomic_DNA"/>
</dbReference>
<evidence type="ECO:0000256" key="1">
    <source>
        <dbReference type="ARBA" id="ARBA00004365"/>
    </source>
</evidence>
<dbReference type="GO" id="GO:0005576">
    <property type="term" value="C:extracellular region"/>
    <property type="evidence" value="ECO:0007669"/>
    <property type="project" value="UniProtKB-SubCell"/>
</dbReference>
<comment type="similarity">
    <text evidence="3 7">Belongs to the flagella basal body rod proteins family.</text>
</comment>
<protein>
    <recommendedName>
        <fullName evidence="4 7">Flagellar hook-associated protein 1</fullName>
        <shortName evidence="7">HAP1</shortName>
    </recommendedName>
</protein>
<dbReference type="PANTHER" id="PTHR30033">
    <property type="entry name" value="FLAGELLAR HOOK-ASSOCIATED PROTEIN 1"/>
    <property type="match status" value="1"/>
</dbReference>
<evidence type="ECO:0000259" key="10">
    <source>
        <dbReference type="Pfam" id="PF22638"/>
    </source>
</evidence>
<feature type="domain" description="Flagellar basal-body/hook protein C-terminal" evidence="9">
    <location>
        <begin position="417"/>
        <end position="454"/>
    </location>
</feature>
<accession>A0AB39VPT2</accession>
<evidence type="ECO:0000259" key="8">
    <source>
        <dbReference type="Pfam" id="PF00460"/>
    </source>
</evidence>
<evidence type="ECO:0000259" key="9">
    <source>
        <dbReference type="Pfam" id="PF06429"/>
    </source>
</evidence>
<dbReference type="AlphaFoldDB" id="A0AB39VPT2"/>
<name>A0AB39VPT2_9GAMM</name>
<evidence type="ECO:0000256" key="5">
    <source>
        <dbReference type="ARBA" id="ARBA00022525"/>
    </source>
</evidence>
<sequence length="456" mass="48736">MSMMTIACSGAQAAKIRMNTTAMNLANLKTAGYSRQHADQSAVGPVDSAHLSPGGGVQVERIRRISSQYLTGQVRSSISKSEYYKSGQTFLTPMESLLGNSNSGLAEGIDKFFATLHGATTQPDNNAVRQAVINEAQAMATRFNSVNDFIKNQHVAIRSQRENTVLTVNALSKDIASYNSKIADLEATGSNSNTMRDQRDELVKKLSGYMDVKVLEDSRGNYKVSLSNGETLVSGSSTGRLSVSTLPNGSQEISLAFAQSKNSIGLSCGGKLGAINDYENTTLKTMQSAVSDMAENMAREMNQQLAKGFDLQGHAGKPLFVFNAKGSDDLLQITQIKTSELALSDKKGATGNDGNLLALIALKNKKYSLSGATPASLGENCASMVSAIGITSRQNQSESTAADDILQQAESQRDGLSGVNMDEEAINLQDCQQEYQANMKVIATGNRIFSDLLALF</sequence>
<evidence type="ECO:0000256" key="2">
    <source>
        <dbReference type="ARBA" id="ARBA00004613"/>
    </source>
</evidence>
<keyword evidence="11" id="KW-0282">Flagellum</keyword>
<reference evidence="11" key="1">
    <citation type="submission" date="2024-07" db="EMBL/GenBank/DDBJ databases">
        <authorList>
            <person name="Biller S.J."/>
        </authorList>
    </citation>
    <scope>NUCLEOTIDE SEQUENCE</scope>
    <source>
        <strain evidence="11">WC2420</strain>
    </source>
</reference>
<dbReference type="Pfam" id="PF22638">
    <property type="entry name" value="FlgK_D1"/>
    <property type="match status" value="1"/>
</dbReference>
<organism evidence="11">
    <name type="scientific">Rouxiella sp. WC2420</name>
    <dbReference type="NCBI Taxonomy" id="3234145"/>
    <lineage>
        <taxon>Bacteria</taxon>
        <taxon>Pseudomonadati</taxon>
        <taxon>Pseudomonadota</taxon>
        <taxon>Gammaproteobacteria</taxon>
        <taxon>Enterobacterales</taxon>
        <taxon>Yersiniaceae</taxon>
        <taxon>Rouxiella</taxon>
    </lineage>
</organism>
<dbReference type="SUPFAM" id="SSF64518">
    <property type="entry name" value="Phase 1 flagellin"/>
    <property type="match status" value="1"/>
</dbReference>
<dbReference type="InterPro" id="IPR010930">
    <property type="entry name" value="Flg_bb/hook_C_dom"/>
</dbReference>
<dbReference type="GO" id="GO:0005198">
    <property type="term" value="F:structural molecule activity"/>
    <property type="evidence" value="ECO:0007669"/>
    <property type="project" value="UniProtKB-UniRule"/>
</dbReference>
<dbReference type="InterPro" id="IPR001444">
    <property type="entry name" value="Flag_bb_rod_N"/>
</dbReference>
<dbReference type="Pfam" id="PF00460">
    <property type="entry name" value="Flg_bb_rod"/>
    <property type="match status" value="1"/>
</dbReference>
<dbReference type="Pfam" id="PF06429">
    <property type="entry name" value="Flg_bbr_C"/>
    <property type="match status" value="1"/>
</dbReference>
<feature type="domain" description="Flagellar basal body rod protein N-terminal" evidence="8">
    <location>
        <begin position="5"/>
        <end position="33"/>
    </location>
</feature>
<gene>
    <name evidence="7 11" type="primary">flgK</name>
    <name evidence="11" type="ORF">AB3G37_00155</name>
</gene>
<evidence type="ECO:0000256" key="4">
    <source>
        <dbReference type="ARBA" id="ARBA00016244"/>
    </source>
</evidence>
<dbReference type="GO" id="GO:0044780">
    <property type="term" value="P:bacterial-type flagellum assembly"/>
    <property type="evidence" value="ECO:0007669"/>
    <property type="project" value="InterPro"/>
</dbReference>
<feature type="domain" description="Flagellar hook-associated protein FlgK helical" evidence="10">
    <location>
        <begin position="92"/>
        <end position="320"/>
    </location>
</feature>
<dbReference type="PRINTS" id="PR01005">
    <property type="entry name" value="FLGHOOKAP1"/>
</dbReference>
<dbReference type="InterPro" id="IPR002371">
    <property type="entry name" value="FlgK"/>
</dbReference>
<keyword evidence="6 7" id="KW-0975">Bacterial flagellum</keyword>
<dbReference type="PANTHER" id="PTHR30033:SF1">
    <property type="entry name" value="FLAGELLAR HOOK-ASSOCIATED PROTEIN 1"/>
    <property type="match status" value="1"/>
</dbReference>
<keyword evidence="11" id="KW-0969">Cilium</keyword>